<dbReference type="Proteomes" id="UP000041254">
    <property type="component" value="Unassembled WGS sequence"/>
</dbReference>
<dbReference type="EMBL" id="CDMY01000802">
    <property type="protein sequence ID" value="CEM33985.1"/>
    <property type="molecule type" value="Genomic_DNA"/>
</dbReference>
<feature type="compositionally biased region" description="Basic and acidic residues" evidence="1">
    <location>
        <begin position="574"/>
        <end position="586"/>
    </location>
</feature>
<dbReference type="InParanoid" id="A0A0G4GTB5"/>
<dbReference type="SMART" id="SM00220">
    <property type="entry name" value="S_TKc"/>
    <property type="match status" value="1"/>
</dbReference>
<dbReference type="VEuPathDB" id="CryptoDB:Vbra_10242"/>
<organism evidence="3 4">
    <name type="scientific">Vitrella brassicaformis (strain CCMP3155)</name>
    <dbReference type="NCBI Taxonomy" id="1169540"/>
    <lineage>
        <taxon>Eukaryota</taxon>
        <taxon>Sar</taxon>
        <taxon>Alveolata</taxon>
        <taxon>Colpodellida</taxon>
        <taxon>Vitrellaceae</taxon>
        <taxon>Vitrella</taxon>
    </lineage>
</organism>
<feature type="region of interest" description="Disordered" evidence="1">
    <location>
        <begin position="697"/>
        <end position="828"/>
    </location>
</feature>
<feature type="compositionally biased region" description="Gly residues" evidence="1">
    <location>
        <begin position="656"/>
        <end position="670"/>
    </location>
</feature>
<dbReference type="PANTHER" id="PTHR12984:SF6">
    <property type="entry name" value="SCY1-LIKE PROTEIN 2"/>
    <property type="match status" value="1"/>
</dbReference>
<gene>
    <name evidence="3" type="ORF">Vbra_10242</name>
</gene>
<protein>
    <recommendedName>
        <fullName evidence="2">Protein kinase domain-containing protein</fullName>
    </recommendedName>
</protein>
<dbReference type="OrthoDB" id="79687at2759"/>
<dbReference type="PhylomeDB" id="A0A0G4GTB5"/>
<accession>A0A0G4GTB5</accession>
<evidence type="ECO:0000256" key="1">
    <source>
        <dbReference type="SAM" id="MobiDB-lite"/>
    </source>
</evidence>
<dbReference type="Pfam" id="PF00069">
    <property type="entry name" value="Pkinase"/>
    <property type="match status" value="1"/>
</dbReference>
<feature type="compositionally biased region" description="Basic and acidic residues" evidence="1">
    <location>
        <begin position="814"/>
        <end position="828"/>
    </location>
</feature>
<dbReference type="InterPro" id="IPR051177">
    <property type="entry name" value="CIK-Related_Protein"/>
</dbReference>
<dbReference type="OMA" id="MAHKCIP"/>
<feature type="domain" description="Protein kinase" evidence="2">
    <location>
        <begin position="1"/>
        <end position="290"/>
    </location>
</feature>
<evidence type="ECO:0000259" key="2">
    <source>
        <dbReference type="PROSITE" id="PS50011"/>
    </source>
</evidence>
<evidence type="ECO:0000313" key="4">
    <source>
        <dbReference type="Proteomes" id="UP000041254"/>
    </source>
</evidence>
<dbReference type="InterPro" id="IPR011009">
    <property type="entry name" value="Kinase-like_dom_sf"/>
</dbReference>
<dbReference type="SUPFAM" id="SSF56112">
    <property type="entry name" value="Protein kinase-like (PK-like)"/>
    <property type="match status" value="1"/>
</dbReference>
<dbReference type="Gene3D" id="3.30.200.20">
    <property type="entry name" value="Phosphorylase Kinase, domain 1"/>
    <property type="match status" value="1"/>
</dbReference>
<dbReference type="GO" id="GO:0004672">
    <property type="term" value="F:protein kinase activity"/>
    <property type="evidence" value="ECO:0007669"/>
    <property type="project" value="InterPro"/>
</dbReference>
<reference evidence="3 4" key="1">
    <citation type="submission" date="2014-11" db="EMBL/GenBank/DDBJ databases">
        <authorList>
            <person name="Zhu J."/>
            <person name="Qi W."/>
            <person name="Song R."/>
        </authorList>
    </citation>
    <scope>NUCLEOTIDE SEQUENCE [LARGE SCALE GENOMIC DNA]</scope>
</reference>
<name>A0A0G4GTB5_VITBC</name>
<dbReference type="InterPro" id="IPR016024">
    <property type="entry name" value="ARM-type_fold"/>
</dbReference>
<dbReference type="PROSITE" id="PS50011">
    <property type="entry name" value="PROTEIN_KINASE_DOM"/>
    <property type="match status" value="1"/>
</dbReference>
<sequence>MGNQLLKNYDVQDEQREGGRFVKWKLVQGTHKERQSQSITCFVFEKKLADKLDKSLRESLFEVLRNDAVKLQRLRHPNVLCVIEALSEDRASVAFATKPVECTLNTLLNQDVVLSPLELKMGLFDLAEAIAFLHNDAKLCHLALSPFTVFVDKSGKWFLGGMAYSRPLTGQSLMDCDYTWMNNTTDPSSFSLDPPIQYAAPEMTATLPGKCSPKSDIFSLALVAYECFTRRSLIQCAPNDRQGHSAQCRSLLPLRANTVPSDMQSILSSMLHPSPEMRTDINAFTQSEFFQDITIRALRFLSTLREKEDAQKVHFLRGLTKLLETSAEMNDERLLTHRVLYPLLDNLASPELYQYILPNIFCVLHKIKIDQSSFVNSVWPSLAPLLVSKEMSIDAVIMLVEQLEYLIGMASESIVQNDILPFVLKCLELHEPSIHLPCIQKLPFLSKKFPYTQMKASVLPRIVQLVLTTSTLKVRVQALMCINELFTLFDRTTISDQILHVLEKVSKLDRSPPVCMCVLGCADALSKYLGAKMTAERLLPLVLPYLAEETLTSEQFTTQLNVVKKLIQRVEEHRQKDYKRASENEKAVSQALGGSDSKDVTTSFESLLLNGPTTTPSAASRPPPPPAATAAAARRVGVDDNPFSLKPAPPAPPITAGGGGGRRGGGGGDGLLDLFDTTQTIASRTQQQGSLMDLADLLSAPSGPSKQPHMPPMPPPPSMHTGTLLNFGPSSSPTAALAPMTSLTQQQRSSPTHTSDPFAELAASRSSPLPPMPATLPPHGIHGSAFLPPSPPTTMQPSHQQSGGGGGGFSFVQQDKRKEDPFKDILKF</sequence>
<evidence type="ECO:0000313" key="3">
    <source>
        <dbReference type="EMBL" id="CEM33985.1"/>
    </source>
</evidence>
<feature type="compositionally biased region" description="Polar residues" evidence="1">
    <location>
        <begin position="741"/>
        <end position="755"/>
    </location>
</feature>
<dbReference type="GO" id="GO:0005524">
    <property type="term" value="F:ATP binding"/>
    <property type="evidence" value="ECO:0007669"/>
    <property type="project" value="InterPro"/>
</dbReference>
<dbReference type="SUPFAM" id="SSF48371">
    <property type="entry name" value="ARM repeat"/>
    <property type="match status" value="1"/>
</dbReference>
<dbReference type="Gene3D" id="1.25.10.10">
    <property type="entry name" value="Leucine-rich Repeat Variant"/>
    <property type="match status" value="1"/>
</dbReference>
<feature type="compositionally biased region" description="Pro residues" evidence="1">
    <location>
        <begin position="709"/>
        <end position="718"/>
    </location>
</feature>
<proteinExistence type="predicted"/>
<feature type="compositionally biased region" description="Polar residues" evidence="1">
    <location>
        <begin position="721"/>
        <end position="734"/>
    </location>
</feature>
<dbReference type="STRING" id="1169540.A0A0G4GTB5"/>
<dbReference type="InterPro" id="IPR011989">
    <property type="entry name" value="ARM-like"/>
</dbReference>
<dbReference type="PANTHER" id="PTHR12984">
    <property type="entry name" value="SCY1-RELATED S/T PROTEIN KINASE-LIKE"/>
    <property type="match status" value="1"/>
</dbReference>
<dbReference type="InterPro" id="IPR000719">
    <property type="entry name" value="Prot_kinase_dom"/>
</dbReference>
<dbReference type="AlphaFoldDB" id="A0A0G4GTB5"/>
<feature type="region of interest" description="Disordered" evidence="1">
    <location>
        <begin position="574"/>
        <end position="673"/>
    </location>
</feature>
<dbReference type="Gene3D" id="1.10.510.10">
    <property type="entry name" value="Transferase(Phosphotransferase) domain 1"/>
    <property type="match status" value="1"/>
</dbReference>
<keyword evidence="4" id="KW-1185">Reference proteome</keyword>